<reference evidence="1 2" key="1">
    <citation type="submission" date="2015-01" db="EMBL/GenBank/DDBJ databases">
        <title>Evolution of Trichinella species and genotypes.</title>
        <authorList>
            <person name="Korhonen P.K."/>
            <person name="Edoardo P."/>
            <person name="Giuseppe L.R."/>
            <person name="Gasser R.B."/>
        </authorList>
    </citation>
    <scope>NUCLEOTIDE SEQUENCE [LARGE SCALE GENOMIC DNA]</scope>
    <source>
        <strain evidence="1">ISS1029</strain>
    </source>
</reference>
<comment type="caution">
    <text evidence="1">The sequence shown here is derived from an EMBL/GenBank/DDBJ whole genome shotgun (WGS) entry which is preliminary data.</text>
</comment>
<keyword evidence="2" id="KW-1185">Reference proteome</keyword>
<evidence type="ECO:0000313" key="2">
    <source>
        <dbReference type="Proteomes" id="UP000055024"/>
    </source>
</evidence>
<proteinExistence type="predicted"/>
<feature type="non-terminal residue" evidence="1">
    <location>
        <position position="1"/>
    </location>
</feature>
<dbReference type="EMBL" id="JYDP01000128">
    <property type="protein sequence ID" value="KRZ05951.1"/>
    <property type="molecule type" value="Genomic_DNA"/>
</dbReference>
<evidence type="ECO:0000313" key="1">
    <source>
        <dbReference type="EMBL" id="KRZ05951.1"/>
    </source>
</evidence>
<organism evidence="1 2">
    <name type="scientific">Trichinella zimbabwensis</name>
    <dbReference type="NCBI Taxonomy" id="268475"/>
    <lineage>
        <taxon>Eukaryota</taxon>
        <taxon>Metazoa</taxon>
        <taxon>Ecdysozoa</taxon>
        <taxon>Nematoda</taxon>
        <taxon>Enoplea</taxon>
        <taxon>Dorylaimia</taxon>
        <taxon>Trichinellida</taxon>
        <taxon>Trichinellidae</taxon>
        <taxon>Trichinella</taxon>
    </lineage>
</organism>
<dbReference type="Proteomes" id="UP000055024">
    <property type="component" value="Unassembled WGS sequence"/>
</dbReference>
<dbReference type="AlphaFoldDB" id="A0A0V1H6H2"/>
<sequence length="80" mass="9370">LVMQNGMSINFILMQRCKAIVLNDFKVNPVTLHNQQMRNCETRTYDTYAIPVQQREAYSVLRSAYFAFAHTDFADKSLYK</sequence>
<accession>A0A0V1H6H2</accession>
<name>A0A0V1H6H2_9BILA</name>
<gene>
    <name evidence="1" type="ORF">T11_1197</name>
</gene>
<protein>
    <submittedName>
        <fullName evidence="1">Uncharacterized protein</fullName>
    </submittedName>
</protein>